<dbReference type="CDD" id="cd11685">
    <property type="entry name" value="UEV_TSG101-like"/>
    <property type="match status" value="1"/>
</dbReference>
<keyword evidence="4" id="KW-0967">Endosome</keyword>
<dbReference type="STRING" id="1344418.A0A1D2VQQ3"/>
<feature type="compositionally biased region" description="Low complexity" evidence="8">
    <location>
        <begin position="186"/>
        <end position="197"/>
    </location>
</feature>
<feature type="domain" description="UEV" evidence="11">
    <location>
        <begin position="7"/>
        <end position="156"/>
    </location>
</feature>
<protein>
    <submittedName>
        <fullName evidence="12">UEV-domain-containing protein</fullName>
    </submittedName>
</protein>
<dbReference type="AlphaFoldDB" id="A0A1D2VQQ3"/>
<name>A0A1D2VQQ3_9ASCO</name>
<evidence type="ECO:0000256" key="8">
    <source>
        <dbReference type="SAM" id="MobiDB-lite"/>
    </source>
</evidence>
<keyword evidence="5 7" id="KW-0653">Protein transport</keyword>
<evidence type="ECO:0000256" key="1">
    <source>
        <dbReference type="ARBA" id="ARBA00004177"/>
    </source>
</evidence>
<dbReference type="RefSeq" id="XP_020050236.1">
    <property type="nucleotide sequence ID" value="XM_020190229.1"/>
</dbReference>
<evidence type="ECO:0000259" key="11">
    <source>
        <dbReference type="PROSITE" id="PS51322"/>
    </source>
</evidence>
<feature type="compositionally biased region" description="Polar residues" evidence="8">
    <location>
        <begin position="157"/>
        <end position="169"/>
    </location>
</feature>
<dbReference type="PANTHER" id="PTHR23306">
    <property type="entry name" value="TUMOR SUSCEPTIBILITY GENE 101 PROTEIN-RELATED"/>
    <property type="match status" value="1"/>
</dbReference>
<dbReference type="InParanoid" id="A0A1D2VQQ3"/>
<dbReference type="InterPro" id="IPR037202">
    <property type="entry name" value="ESCRT_assembly_dom"/>
</dbReference>
<feature type="compositionally biased region" description="Pro residues" evidence="8">
    <location>
        <begin position="173"/>
        <end position="183"/>
    </location>
</feature>
<evidence type="ECO:0000256" key="3">
    <source>
        <dbReference type="ARBA" id="ARBA00022448"/>
    </source>
</evidence>
<evidence type="ECO:0000256" key="2">
    <source>
        <dbReference type="ARBA" id="ARBA00009594"/>
    </source>
</evidence>
<dbReference type="OrthoDB" id="306304at2759"/>
<dbReference type="Gene3D" id="3.10.110.10">
    <property type="entry name" value="Ubiquitin Conjugating Enzyme"/>
    <property type="match status" value="1"/>
</dbReference>
<evidence type="ECO:0000256" key="7">
    <source>
        <dbReference type="PROSITE-ProRule" id="PRU00644"/>
    </source>
</evidence>
<dbReference type="InterPro" id="IPR052070">
    <property type="entry name" value="ESCRT-I_UEV_domain"/>
</dbReference>
<sequence>MSALSRPLLLWLYNVLQPEYSDVPRTYQDTAVVLQAFPSLRARTKIYTFSNGTDRLLLNLHGTVPSFFNAVSYKIPVEIWLPTDYPLSPPTVYVVPSSDMIIQPSNYIDNNGKFYNPYLSNWSSNSQTHTQNSSLLQLCNILSTCFSKQPPLYSKPKSLNTPNNHYQNHTSPPATPVKPPRPTSIPSLTSLVSSNLNSPPPPLPRKPTSNPALPPKPSSIHLNAQKQKILKNIQTSLVNLIKSDFDPFVTIADSQLLKLKNAISQLENLYKYENDSLVYYKESISTNEKILNEKTLEAQNVINTADTLPDPNVEEIICAETVLFNQLYHLVSDDTAISDTLYALNKAYDSGKISFDSFLKYSRNLSRDQFFKRALINKIVNLSGLDDSTDY</sequence>
<reference evidence="13" key="1">
    <citation type="submission" date="2016-05" db="EMBL/GenBank/DDBJ databases">
        <title>Comparative genomics of biotechnologically important yeasts.</title>
        <authorList>
            <consortium name="DOE Joint Genome Institute"/>
            <person name="Riley R."/>
            <person name="Haridas S."/>
            <person name="Wolfe K.H."/>
            <person name="Lopes M.R."/>
            <person name="Hittinger C.T."/>
            <person name="Goker M."/>
            <person name="Salamov A."/>
            <person name="Wisecaver J."/>
            <person name="Long T.M."/>
            <person name="Aerts A.L."/>
            <person name="Barry K."/>
            <person name="Choi C."/>
            <person name="Clum A."/>
            <person name="Coughlan A.Y."/>
            <person name="Deshpande S."/>
            <person name="Douglass A.P."/>
            <person name="Hanson S.J."/>
            <person name="Klenk H.-P."/>
            <person name="Labutti K."/>
            <person name="Lapidus A."/>
            <person name="Lindquist E."/>
            <person name="Lipzen A."/>
            <person name="Meier-Kolthoff J.P."/>
            <person name="Ohm R.A."/>
            <person name="Otillar R.P."/>
            <person name="Pangilinan J."/>
            <person name="Peng Y."/>
            <person name="Rokas A."/>
            <person name="Rosa C.A."/>
            <person name="Scheuner C."/>
            <person name="Sibirny A.A."/>
            <person name="Slot J.C."/>
            <person name="Stielow J.B."/>
            <person name="Sun H."/>
            <person name="Kurtzman C.P."/>
            <person name="Blackwell M."/>
            <person name="Grigoriev I.V."/>
            <person name="Jeffries T.W."/>
        </authorList>
    </citation>
    <scope>NUCLEOTIDE SEQUENCE [LARGE SCALE GENOMIC DNA]</scope>
    <source>
        <strain evidence="13">DSM 1968</strain>
    </source>
</reference>
<keyword evidence="6" id="KW-0175">Coiled coil</keyword>
<evidence type="ECO:0000256" key="4">
    <source>
        <dbReference type="ARBA" id="ARBA00022753"/>
    </source>
</evidence>
<feature type="region of interest" description="Disordered" evidence="8">
    <location>
        <begin position="153"/>
        <end position="219"/>
    </location>
</feature>
<dbReference type="GO" id="GO:0000813">
    <property type="term" value="C:ESCRT I complex"/>
    <property type="evidence" value="ECO:0007669"/>
    <property type="project" value="TreeGrafter"/>
</dbReference>
<dbReference type="Pfam" id="PF09454">
    <property type="entry name" value="Vps23_core"/>
    <property type="match status" value="1"/>
</dbReference>
<dbReference type="Pfam" id="PF05743">
    <property type="entry name" value="UEV"/>
    <property type="match status" value="1"/>
</dbReference>
<keyword evidence="3 7" id="KW-0813">Transport</keyword>
<dbReference type="Proteomes" id="UP000095038">
    <property type="component" value="Unassembled WGS sequence"/>
</dbReference>
<feature type="signal peptide" evidence="9">
    <location>
        <begin position="1"/>
        <end position="18"/>
    </location>
</feature>
<organism evidence="12 13">
    <name type="scientific">Ascoidea rubescens DSM 1968</name>
    <dbReference type="NCBI Taxonomy" id="1344418"/>
    <lineage>
        <taxon>Eukaryota</taxon>
        <taxon>Fungi</taxon>
        <taxon>Dikarya</taxon>
        <taxon>Ascomycota</taxon>
        <taxon>Saccharomycotina</taxon>
        <taxon>Saccharomycetes</taxon>
        <taxon>Ascoideaceae</taxon>
        <taxon>Ascoidea</taxon>
    </lineage>
</organism>
<dbReference type="EMBL" id="KV454475">
    <property type="protein sequence ID" value="ODV63929.1"/>
    <property type="molecule type" value="Genomic_DNA"/>
</dbReference>
<dbReference type="SUPFAM" id="SSF54495">
    <property type="entry name" value="UBC-like"/>
    <property type="match status" value="1"/>
</dbReference>
<evidence type="ECO:0000256" key="5">
    <source>
        <dbReference type="ARBA" id="ARBA00022927"/>
    </source>
</evidence>
<comment type="similarity">
    <text evidence="2">Belongs to the ubiquitin-conjugating enzyme family. UEV subfamily.</text>
</comment>
<dbReference type="SUPFAM" id="SSF140111">
    <property type="entry name" value="Endosomal sorting complex assembly domain"/>
    <property type="match status" value="1"/>
</dbReference>
<keyword evidence="9" id="KW-0732">Signal</keyword>
<dbReference type="GO" id="GO:0006886">
    <property type="term" value="P:intracellular protein transport"/>
    <property type="evidence" value="ECO:0007669"/>
    <property type="project" value="UniProtKB-ARBA"/>
</dbReference>
<feature type="domain" description="SB" evidence="10">
    <location>
        <begin position="321"/>
        <end position="389"/>
    </location>
</feature>
<evidence type="ECO:0000256" key="6">
    <source>
        <dbReference type="ARBA" id="ARBA00023054"/>
    </source>
</evidence>
<dbReference type="Gene3D" id="6.10.140.820">
    <property type="match status" value="1"/>
</dbReference>
<dbReference type="GO" id="GO:0043130">
    <property type="term" value="F:ubiquitin binding"/>
    <property type="evidence" value="ECO:0007669"/>
    <property type="project" value="TreeGrafter"/>
</dbReference>
<dbReference type="GO" id="GO:0072666">
    <property type="term" value="P:establishment of protein localization to vacuole"/>
    <property type="evidence" value="ECO:0007669"/>
    <property type="project" value="UniProtKB-ARBA"/>
</dbReference>
<dbReference type="FunCoup" id="A0A1D2VQQ3">
    <property type="interactions" value="564"/>
</dbReference>
<evidence type="ECO:0000313" key="12">
    <source>
        <dbReference type="EMBL" id="ODV63929.1"/>
    </source>
</evidence>
<dbReference type="InterPro" id="IPR016135">
    <property type="entry name" value="UBQ-conjugating_enzyme/RWD"/>
</dbReference>
<dbReference type="GO" id="GO:0043162">
    <property type="term" value="P:ubiquitin-dependent protein catabolic process via the multivesicular body sorting pathway"/>
    <property type="evidence" value="ECO:0007669"/>
    <property type="project" value="UniProtKB-ARBA"/>
</dbReference>
<keyword evidence="13" id="KW-1185">Reference proteome</keyword>
<gene>
    <name evidence="12" type="ORF">ASCRUDRAFT_30927</name>
</gene>
<feature type="chain" id="PRO_5008910567" evidence="9">
    <location>
        <begin position="19"/>
        <end position="391"/>
    </location>
</feature>
<dbReference type="InterPro" id="IPR017916">
    <property type="entry name" value="SB_dom"/>
</dbReference>
<evidence type="ECO:0000256" key="9">
    <source>
        <dbReference type="SAM" id="SignalP"/>
    </source>
</evidence>
<dbReference type="InterPro" id="IPR008883">
    <property type="entry name" value="UEV_N"/>
</dbReference>
<evidence type="ECO:0000313" key="13">
    <source>
        <dbReference type="Proteomes" id="UP000095038"/>
    </source>
</evidence>
<comment type="subcellular location">
    <subcellularLocation>
        <location evidence="1">Endosome</location>
    </subcellularLocation>
</comment>
<dbReference type="PROSITE" id="PS51322">
    <property type="entry name" value="UEV"/>
    <property type="match status" value="1"/>
</dbReference>
<proteinExistence type="inferred from homology"/>
<dbReference type="PROSITE" id="PS51312">
    <property type="entry name" value="SB"/>
    <property type="match status" value="1"/>
</dbReference>
<accession>A0A1D2VQQ3</accession>
<dbReference type="GeneID" id="30963865"/>
<evidence type="ECO:0000259" key="10">
    <source>
        <dbReference type="PROSITE" id="PS51312"/>
    </source>
</evidence>
<dbReference type="PANTHER" id="PTHR23306:SF3">
    <property type="entry name" value="TUMOR SUPPRESSOR PROTEIN 101"/>
    <property type="match status" value="1"/>
</dbReference>